<evidence type="ECO:0000256" key="1">
    <source>
        <dbReference type="ARBA" id="ARBA00001917"/>
    </source>
</evidence>
<evidence type="ECO:0000256" key="9">
    <source>
        <dbReference type="ARBA" id="ARBA00023014"/>
    </source>
</evidence>
<keyword evidence="13" id="KW-1185">Reference proteome</keyword>
<proteinExistence type="inferred from homology"/>
<dbReference type="Pfam" id="PF07992">
    <property type="entry name" value="Pyr_redox_2"/>
    <property type="match status" value="1"/>
</dbReference>
<dbReference type="Gene3D" id="3.20.20.70">
    <property type="entry name" value="Aldolase class I"/>
    <property type="match status" value="1"/>
</dbReference>
<keyword evidence="5" id="KW-0288">FMN</keyword>
<dbReference type="InterPro" id="IPR036188">
    <property type="entry name" value="FAD/NAD-bd_sf"/>
</dbReference>
<dbReference type="KEGG" id="htq:FRZ44_23470"/>
<evidence type="ECO:0000256" key="6">
    <source>
        <dbReference type="ARBA" id="ARBA00022723"/>
    </source>
</evidence>
<evidence type="ECO:0000259" key="10">
    <source>
        <dbReference type="Pfam" id="PF00724"/>
    </source>
</evidence>
<evidence type="ECO:0000256" key="8">
    <source>
        <dbReference type="ARBA" id="ARBA00023004"/>
    </source>
</evidence>
<evidence type="ECO:0000256" key="4">
    <source>
        <dbReference type="ARBA" id="ARBA00022630"/>
    </source>
</evidence>
<dbReference type="SUPFAM" id="SSF51395">
    <property type="entry name" value="FMN-linked oxidoreductases"/>
    <property type="match status" value="1"/>
</dbReference>
<sequence length="686" mass="76135">MARDPRYDILFEPIKIGPVTAKNRFYQVPHCNGMGHPNPRAVAGMRGMKAEGGWAVICTEECEIHPTSDISPYKEARLWDDHDIPALAMMCEAVHEHGALAGCELTHHGPSCANHYSREMPIGPSHQPINGYDPMQARAMDREDIRNYRRWHREAAVRAERAGFDVIYVYAGHDIAMPMHFLQRRRNNRTDEYGGSLQNRVRLFRELIEETKDAVGHRCAVVVRYATDELIGPEGLTLEESQDIVGMLAELPDLWDVNVSSWYNDSTTSRFKPEGNQEPFIAFVKKMTSKPVVGVGRFTSPDTMVSQIRRGVLDMIGAARPSIADPFLPKKIEEGRPDDIRECIGCNICVSGDFTMSHFRCTQNPTMGEEWRKGWHPEIVPARKSEDEVLVVGAGPAGLECARTLGQRGYRVHLAEASDELGGRVAREAKLPSLSEWGRVRDYRTYQLGKLANVEIYRGSRLDPAHILEMGASRVVLATGAEWRRDGVGRMHGFAVPGFQGINVFTPDDIMAGKAVQGPVIVYDDDHYYMGGVIAEKLRRQGHDVAIVTPADLVSSWTQKTLESTHIQRRLLELGIELLVKQDVVAFKGDHVDLACVFTGRVTQRACASLVTVTARLPNDALHQKLMANPGALLEAGIKSVTVIGDALAPGTIAAAVYQGHRFGRELDEPAMGEVAFKREIPNLAV</sequence>
<dbReference type="GO" id="GO:0016491">
    <property type="term" value="F:oxidoreductase activity"/>
    <property type="evidence" value="ECO:0007669"/>
    <property type="project" value="UniProtKB-KW"/>
</dbReference>
<dbReference type="Gene3D" id="3.50.50.60">
    <property type="entry name" value="FAD/NAD(P)-binding domain"/>
    <property type="match status" value="1"/>
</dbReference>
<dbReference type="GO" id="GO:0046872">
    <property type="term" value="F:metal ion binding"/>
    <property type="evidence" value="ECO:0007669"/>
    <property type="project" value="UniProtKB-KW"/>
</dbReference>
<evidence type="ECO:0000256" key="3">
    <source>
        <dbReference type="ARBA" id="ARBA00011048"/>
    </source>
</evidence>
<dbReference type="InterPro" id="IPR037348">
    <property type="entry name" value="TMADH/DMDH_FMN-bd"/>
</dbReference>
<keyword evidence="7" id="KW-0560">Oxidoreductase</keyword>
<dbReference type="PANTHER" id="PTHR42917:SF2">
    <property type="entry name" value="2,4-DIENOYL-COA REDUCTASE [(2E)-ENOYL-COA-PRODUCING]"/>
    <property type="match status" value="1"/>
</dbReference>
<dbReference type="InterPro" id="IPR023753">
    <property type="entry name" value="FAD/NAD-binding_dom"/>
</dbReference>
<keyword evidence="4" id="KW-0285">Flavoprotein</keyword>
<comment type="similarity">
    <text evidence="3">In the N-terminal section; belongs to the NADH:flavin oxidoreductase/NADH oxidase family.</text>
</comment>
<dbReference type="EMBL" id="CP042906">
    <property type="protein sequence ID" value="QEX17051.1"/>
    <property type="molecule type" value="Genomic_DNA"/>
</dbReference>
<dbReference type="CDD" id="cd02929">
    <property type="entry name" value="TMADH_HD_FMN"/>
    <property type="match status" value="1"/>
</dbReference>
<evidence type="ECO:0000259" key="11">
    <source>
        <dbReference type="Pfam" id="PF07992"/>
    </source>
</evidence>
<dbReference type="Pfam" id="PF00724">
    <property type="entry name" value="Oxidored_FMN"/>
    <property type="match status" value="1"/>
</dbReference>
<evidence type="ECO:0000313" key="12">
    <source>
        <dbReference type="EMBL" id="QEX17051.1"/>
    </source>
</evidence>
<dbReference type="Gene3D" id="3.40.50.720">
    <property type="entry name" value="NAD(P)-binding Rossmann-like Domain"/>
    <property type="match status" value="1"/>
</dbReference>
<evidence type="ECO:0000256" key="2">
    <source>
        <dbReference type="ARBA" id="ARBA00001966"/>
    </source>
</evidence>
<dbReference type="InterPro" id="IPR001155">
    <property type="entry name" value="OxRdtase_FMN_N"/>
</dbReference>
<comment type="cofactor">
    <cofactor evidence="1">
        <name>FMN</name>
        <dbReference type="ChEBI" id="CHEBI:58210"/>
    </cofactor>
</comment>
<dbReference type="Proteomes" id="UP000326202">
    <property type="component" value="Chromosome"/>
</dbReference>
<name>A0A5J6MIN2_9PROT</name>
<dbReference type="PRINTS" id="PR00368">
    <property type="entry name" value="FADPNR"/>
</dbReference>
<dbReference type="InterPro" id="IPR051793">
    <property type="entry name" value="NADH:flavin_oxidoreductase"/>
</dbReference>
<evidence type="ECO:0000256" key="5">
    <source>
        <dbReference type="ARBA" id="ARBA00022643"/>
    </source>
</evidence>
<reference evidence="12 13" key="1">
    <citation type="submission" date="2019-08" db="EMBL/GenBank/DDBJ databases">
        <title>Hyperibacter terrae gen. nov., sp. nov. and Hyperibacter viscosus sp. nov., two new members in the family Rhodospirillaceae isolated from the rhizosphere of Hypericum perforatum.</title>
        <authorList>
            <person name="Noviana Z."/>
        </authorList>
    </citation>
    <scope>NUCLEOTIDE SEQUENCE [LARGE SCALE GENOMIC DNA]</scope>
    <source>
        <strain evidence="12 13">R5913</strain>
    </source>
</reference>
<keyword evidence="6" id="KW-0479">Metal-binding</keyword>
<evidence type="ECO:0000256" key="7">
    <source>
        <dbReference type="ARBA" id="ARBA00023002"/>
    </source>
</evidence>
<dbReference type="OrthoDB" id="9804454at2"/>
<dbReference type="PANTHER" id="PTHR42917">
    <property type="entry name" value="2,4-DIENOYL-COA REDUCTASE"/>
    <property type="match status" value="1"/>
</dbReference>
<dbReference type="AlphaFoldDB" id="A0A5J6MIN2"/>
<dbReference type="GO" id="GO:0010181">
    <property type="term" value="F:FMN binding"/>
    <property type="evidence" value="ECO:0007669"/>
    <property type="project" value="InterPro"/>
</dbReference>
<evidence type="ECO:0000313" key="13">
    <source>
        <dbReference type="Proteomes" id="UP000326202"/>
    </source>
</evidence>
<dbReference type="SUPFAM" id="SSF51905">
    <property type="entry name" value="FAD/NAD(P)-binding domain"/>
    <property type="match status" value="1"/>
</dbReference>
<protein>
    <submittedName>
        <fullName evidence="12">Methylamine</fullName>
    </submittedName>
</protein>
<dbReference type="RefSeq" id="WP_151177338.1">
    <property type="nucleotide sequence ID" value="NZ_CP042906.1"/>
</dbReference>
<comment type="cofactor">
    <cofactor evidence="2">
        <name>[4Fe-4S] cluster</name>
        <dbReference type="ChEBI" id="CHEBI:49883"/>
    </cofactor>
</comment>
<dbReference type="GO" id="GO:0051536">
    <property type="term" value="F:iron-sulfur cluster binding"/>
    <property type="evidence" value="ECO:0007669"/>
    <property type="project" value="UniProtKB-KW"/>
</dbReference>
<feature type="domain" description="FAD/NAD(P)-binding" evidence="11">
    <location>
        <begin position="388"/>
        <end position="660"/>
    </location>
</feature>
<accession>A0A5J6MIN2</accession>
<keyword evidence="8" id="KW-0408">Iron</keyword>
<keyword evidence="9" id="KW-0411">Iron-sulfur</keyword>
<feature type="domain" description="NADH:flavin oxidoreductase/NADH oxidase N-terminal" evidence="10">
    <location>
        <begin position="10"/>
        <end position="338"/>
    </location>
</feature>
<gene>
    <name evidence="12" type="ORF">FRZ44_23470</name>
</gene>
<dbReference type="SUPFAM" id="SSF51971">
    <property type="entry name" value="Nucleotide-binding domain"/>
    <property type="match status" value="1"/>
</dbReference>
<organism evidence="12 13">
    <name type="scientific">Hypericibacter terrae</name>
    <dbReference type="NCBI Taxonomy" id="2602015"/>
    <lineage>
        <taxon>Bacteria</taxon>
        <taxon>Pseudomonadati</taxon>
        <taxon>Pseudomonadota</taxon>
        <taxon>Alphaproteobacteria</taxon>
        <taxon>Rhodospirillales</taxon>
        <taxon>Dongiaceae</taxon>
        <taxon>Hypericibacter</taxon>
    </lineage>
</organism>
<dbReference type="InterPro" id="IPR013785">
    <property type="entry name" value="Aldolase_TIM"/>
</dbReference>